<dbReference type="Pfam" id="PF05577">
    <property type="entry name" value="Peptidase_S28"/>
    <property type="match status" value="1"/>
</dbReference>
<dbReference type="AlphaFoldDB" id="A0A158QZD1"/>
<dbReference type="SMR" id="A0A158QZD1"/>
<accession>A0A158QZD1</accession>
<evidence type="ECO:0000313" key="7">
    <source>
        <dbReference type="EMBL" id="VDL73515.1"/>
    </source>
</evidence>
<organism evidence="9">
    <name type="scientific">Nippostrongylus brasiliensis</name>
    <name type="common">Rat hookworm</name>
    <dbReference type="NCBI Taxonomy" id="27835"/>
    <lineage>
        <taxon>Eukaryota</taxon>
        <taxon>Metazoa</taxon>
        <taxon>Ecdysozoa</taxon>
        <taxon>Nematoda</taxon>
        <taxon>Chromadorea</taxon>
        <taxon>Rhabditida</taxon>
        <taxon>Rhabditina</taxon>
        <taxon>Rhabditomorpha</taxon>
        <taxon>Strongyloidea</taxon>
        <taxon>Heligmosomidae</taxon>
        <taxon>Nippostrongylus</taxon>
    </lineage>
</organism>
<keyword evidence="8" id="KW-1185">Reference proteome</keyword>
<dbReference type="PANTHER" id="PTHR11010">
    <property type="entry name" value="PROTEASE S28 PRO-X CARBOXYPEPTIDASE-RELATED"/>
    <property type="match status" value="1"/>
</dbReference>
<dbReference type="Gene3D" id="1.20.120.980">
    <property type="entry name" value="Serine carboxypeptidase S28, SKS domain"/>
    <property type="match status" value="1"/>
</dbReference>
<proteinExistence type="inferred from homology"/>
<dbReference type="InterPro" id="IPR042269">
    <property type="entry name" value="Ser_carbopepase_S28_SKS"/>
</dbReference>
<comment type="similarity">
    <text evidence="1">Belongs to the peptidase S28 family.</text>
</comment>
<dbReference type="Gene3D" id="3.40.50.1820">
    <property type="entry name" value="alpha/beta hydrolase"/>
    <property type="match status" value="1"/>
</dbReference>
<evidence type="ECO:0000256" key="3">
    <source>
        <dbReference type="ARBA" id="ARBA00022729"/>
    </source>
</evidence>
<keyword evidence="3 6" id="KW-0732">Signal</keyword>
<gene>
    <name evidence="7" type="ORF">NBR_LOCUS9926</name>
</gene>
<evidence type="ECO:0000313" key="9">
    <source>
        <dbReference type="WBParaSite" id="NBR_0000992501-mRNA-1"/>
    </source>
</evidence>
<evidence type="ECO:0000256" key="1">
    <source>
        <dbReference type="ARBA" id="ARBA00011079"/>
    </source>
</evidence>
<protein>
    <submittedName>
        <fullName evidence="9">Serine protease K12H4.7</fullName>
    </submittedName>
</protein>
<dbReference type="GO" id="GO:0070008">
    <property type="term" value="F:serine-type exopeptidase activity"/>
    <property type="evidence" value="ECO:0007669"/>
    <property type="project" value="InterPro"/>
</dbReference>
<evidence type="ECO:0000256" key="5">
    <source>
        <dbReference type="ARBA" id="ARBA00023180"/>
    </source>
</evidence>
<evidence type="ECO:0000256" key="2">
    <source>
        <dbReference type="ARBA" id="ARBA00022670"/>
    </source>
</evidence>
<dbReference type="SUPFAM" id="SSF53474">
    <property type="entry name" value="alpha/beta-Hydrolases"/>
    <property type="match status" value="1"/>
</dbReference>
<keyword evidence="4" id="KW-0378">Hydrolase</keyword>
<dbReference type="GO" id="GO:0006508">
    <property type="term" value="P:proteolysis"/>
    <property type="evidence" value="ECO:0007669"/>
    <property type="project" value="UniProtKB-KW"/>
</dbReference>
<dbReference type="GO" id="GO:0008239">
    <property type="term" value="F:dipeptidyl-peptidase activity"/>
    <property type="evidence" value="ECO:0007669"/>
    <property type="project" value="TreeGrafter"/>
</dbReference>
<dbReference type="Proteomes" id="UP000271162">
    <property type="component" value="Unassembled WGS sequence"/>
</dbReference>
<dbReference type="InterPro" id="IPR008758">
    <property type="entry name" value="Peptidase_S28"/>
</dbReference>
<name>A0A158QZD1_NIPBR</name>
<dbReference type="EMBL" id="UYSL01020224">
    <property type="protein sequence ID" value="VDL73515.1"/>
    <property type="molecule type" value="Genomic_DNA"/>
</dbReference>
<keyword evidence="5" id="KW-0325">Glycoprotein</keyword>
<feature type="chain" id="PRO_5043135749" evidence="6">
    <location>
        <begin position="17"/>
        <end position="534"/>
    </location>
</feature>
<dbReference type="InterPro" id="IPR029058">
    <property type="entry name" value="AB_hydrolase_fold"/>
</dbReference>
<reference evidence="7 8" key="2">
    <citation type="submission" date="2018-11" db="EMBL/GenBank/DDBJ databases">
        <authorList>
            <consortium name="Pathogen Informatics"/>
        </authorList>
    </citation>
    <scope>NUCLEOTIDE SEQUENCE [LARGE SCALE GENOMIC DNA]</scope>
</reference>
<dbReference type="OMA" id="MNNPPTW"/>
<evidence type="ECO:0000313" key="8">
    <source>
        <dbReference type="Proteomes" id="UP000271162"/>
    </source>
</evidence>
<reference evidence="9" key="1">
    <citation type="submission" date="2016-04" db="UniProtKB">
        <authorList>
            <consortium name="WormBaseParasite"/>
        </authorList>
    </citation>
    <scope>IDENTIFICATION</scope>
</reference>
<sequence>MKLLLVLLLFIPLLHAYPPVLFGRPRGGFLQVPRENGAQTEDQYLEYSTIQQLVDHFSNSTATWNQRYQYNKKFFNATNGIVFLMIGGENSISPPADKWVRDESVMMMQWAKHYGAAAFQVEHRFYGPKEYAPSSVQDTESLKLLTIDQALADIKVFMQKMNEKYFKNVNTKWVTFGGSYPGSLSAFYRETYPDATIGAVSTSSAVNVFVDYYGYLMNTDANYRAQSALCGTNIAKAFQQMQNLFYNGKQGRNQLALVFNLCTPFDEDNLSKAQQFFFSNVISFFQGINQYSGDNRNNATRNGLGIPMACSIMENATAGAEIMSVKTVMDWYTNMTGGQVGCYDNSYKDYIKKYSNTSYTDVDDVVAARSWMWQTCTELGYFQTTDYGNGGIFGSTIPIDFFSDQCMEMFGQEYTLSETYKRVDAVRRKYGGADAYRGTKVVFPNGSLDPWKDLGLLRSDANKKIDAFLINGTAHCADMYPPSSNDKQSLVDARARILKNLDGWVQEALNPPKAASQAFHLITSIVTLMVLLRI</sequence>
<keyword evidence="2" id="KW-0645">Protease</keyword>
<dbReference type="PANTHER" id="PTHR11010:SF34">
    <property type="entry name" value="SERINE PROTEASE F56F10.1-RELATED"/>
    <property type="match status" value="1"/>
</dbReference>
<evidence type="ECO:0000256" key="6">
    <source>
        <dbReference type="SAM" id="SignalP"/>
    </source>
</evidence>
<dbReference type="WBParaSite" id="NBR_0000992501-mRNA-1">
    <property type="protein sequence ID" value="NBR_0000992501-mRNA-1"/>
    <property type="gene ID" value="NBR_0000992501"/>
</dbReference>
<evidence type="ECO:0000256" key="4">
    <source>
        <dbReference type="ARBA" id="ARBA00022801"/>
    </source>
</evidence>
<feature type="signal peptide" evidence="6">
    <location>
        <begin position="1"/>
        <end position="16"/>
    </location>
</feature>